<protein>
    <submittedName>
        <fullName evidence="3">TRAP-type C4-dicarboxylate transport system substrate-binding protein</fullName>
    </submittedName>
</protein>
<dbReference type="PANTHER" id="PTHR33376">
    <property type="match status" value="1"/>
</dbReference>
<feature type="signal peptide" evidence="2">
    <location>
        <begin position="1"/>
        <end position="22"/>
    </location>
</feature>
<dbReference type="GO" id="GO:0055085">
    <property type="term" value="P:transmembrane transport"/>
    <property type="evidence" value="ECO:0007669"/>
    <property type="project" value="InterPro"/>
</dbReference>
<gene>
    <name evidence="3" type="ORF">C8D85_2136</name>
</gene>
<dbReference type="PANTHER" id="PTHR33376:SF15">
    <property type="entry name" value="BLL6794 PROTEIN"/>
    <property type="match status" value="1"/>
</dbReference>
<evidence type="ECO:0000256" key="2">
    <source>
        <dbReference type="SAM" id="SignalP"/>
    </source>
</evidence>
<dbReference type="CDD" id="cd13665">
    <property type="entry name" value="PBP2_TRAP_Dctp3_4"/>
    <property type="match status" value="1"/>
</dbReference>
<dbReference type="InterPro" id="IPR018389">
    <property type="entry name" value="DctP_fam"/>
</dbReference>
<evidence type="ECO:0000313" key="3">
    <source>
        <dbReference type="EMBL" id="TDR13259.1"/>
    </source>
</evidence>
<keyword evidence="1 2" id="KW-0732">Signal</keyword>
<evidence type="ECO:0000313" key="4">
    <source>
        <dbReference type="Proteomes" id="UP000295729"/>
    </source>
</evidence>
<dbReference type="NCBIfam" id="NF037995">
    <property type="entry name" value="TRAP_S1"/>
    <property type="match status" value="1"/>
</dbReference>
<comment type="caution">
    <text evidence="3">The sequence shown here is derived from an EMBL/GenBank/DDBJ whole genome shotgun (WGS) entry which is preliminary data.</text>
</comment>
<organism evidence="3 4">
    <name type="scientific">Marinomonas communis</name>
    <dbReference type="NCBI Taxonomy" id="28254"/>
    <lineage>
        <taxon>Bacteria</taxon>
        <taxon>Pseudomonadati</taxon>
        <taxon>Pseudomonadota</taxon>
        <taxon>Gammaproteobacteria</taxon>
        <taxon>Oceanospirillales</taxon>
        <taxon>Oceanospirillaceae</taxon>
        <taxon>Marinomonas</taxon>
    </lineage>
</organism>
<sequence>MNISKLLAASTAVVALSSQVTAEELKFANFTPPFHTINASVIEKLNTDLSAATNGSLTVRGYHGGELGSGPAEQYIRVLQGAADMAWGLPGYTSSQFGKTMIAELPGAIPEDMPGYQALWRAYADNLSQEFPGTKPLALWTSEPNIFIMRNKIIRSPQDLKGLKVRVAGATAAEVAKALGATPVQMPISQVYNGMQTGLIDGVITGASTLKDFKLDEVADALTLGAPLGRLAFFTVLNAQVYNNLSVEQRTALDNVSGEGLSQSAEDAWLETANKAMAEAKADSANTIVELSDDEKDAFIKAVSGVVKSYVKSVDGEDALAAMQGK</sequence>
<dbReference type="RefSeq" id="WP_133562465.1">
    <property type="nucleotide sequence ID" value="NZ_SNZA01000003.1"/>
</dbReference>
<dbReference type="AlphaFoldDB" id="A0A4R6X5W7"/>
<dbReference type="OrthoDB" id="8678862at2"/>
<dbReference type="Gene3D" id="3.40.190.170">
    <property type="entry name" value="Bacterial extracellular solute-binding protein, family 7"/>
    <property type="match status" value="1"/>
</dbReference>
<name>A0A4R6X5W7_9GAMM</name>
<feature type="chain" id="PRO_5020803574" evidence="2">
    <location>
        <begin position="23"/>
        <end position="326"/>
    </location>
</feature>
<dbReference type="InterPro" id="IPR038404">
    <property type="entry name" value="TRAP_DctP_sf"/>
</dbReference>
<keyword evidence="4" id="KW-1185">Reference proteome</keyword>
<reference evidence="3 4" key="1">
    <citation type="submission" date="2019-03" db="EMBL/GenBank/DDBJ databases">
        <title>Genomic Encyclopedia of Type Strains, Phase IV (KMG-IV): sequencing the most valuable type-strain genomes for metagenomic binning, comparative biology and taxonomic classification.</title>
        <authorList>
            <person name="Goeker M."/>
        </authorList>
    </citation>
    <scope>NUCLEOTIDE SEQUENCE [LARGE SCALE GENOMIC DNA]</scope>
    <source>
        <strain evidence="3 4">DSM 5604</strain>
    </source>
</reference>
<dbReference type="Proteomes" id="UP000295729">
    <property type="component" value="Unassembled WGS sequence"/>
</dbReference>
<dbReference type="Pfam" id="PF03480">
    <property type="entry name" value="DctP"/>
    <property type="match status" value="1"/>
</dbReference>
<accession>A0A4R6X5W7</accession>
<evidence type="ECO:0000256" key="1">
    <source>
        <dbReference type="ARBA" id="ARBA00022729"/>
    </source>
</evidence>
<dbReference type="EMBL" id="SNZA01000003">
    <property type="protein sequence ID" value="TDR13259.1"/>
    <property type="molecule type" value="Genomic_DNA"/>
</dbReference>
<proteinExistence type="predicted"/>